<dbReference type="Proteomes" id="UP000886520">
    <property type="component" value="Chromosome 9"/>
</dbReference>
<evidence type="ECO:0000256" key="10">
    <source>
        <dbReference type="ARBA" id="ARBA00022840"/>
    </source>
</evidence>
<dbReference type="GO" id="GO:0048544">
    <property type="term" value="P:recognition of pollen"/>
    <property type="evidence" value="ECO:0007669"/>
    <property type="project" value="InterPro"/>
</dbReference>
<proteinExistence type="predicted"/>
<comment type="subcellular location">
    <subcellularLocation>
        <location evidence="1">Membrane</location>
        <topology evidence="1">Single-pass type I membrane protein</topology>
    </subcellularLocation>
</comment>
<evidence type="ECO:0000256" key="8">
    <source>
        <dbReference type="ARBA" id="ARBA00022741"/>
    </source>
</evidence>
<evidence type="ECO:0000256" key="13">
    <source>
        <dbReference type="ARBA" id="ARBA00023157"/>
    </source>
</evidence>
<dbReference type="GO" id="GO:0016020">
    <property type="term" value="C:membrane"/>
    <property type="evidence" value="ECO:0007669"/>
    <property type="project" value="UniProtKB-SubCell"/>
</dbReference>
<dbReference type="PROSITE" id="PS50011">
    <property type="entry name" value="PROTEIN_KINASE_DOM"/>
    <property type="match status" value="1"/>
</dbReference>
<dbReference type="SMART" id="SM00473">
    <property type="entry name" value="PAN_AP"/>
    <property type="match status" value="1"/>
</dbReference>
<dbReference type="Pfam" id="PF00954">
    <property type="entry name" value="S_locus_glycop"/>
    <property type="match status" value="1"/>
</dbReference>
<organism evidence="22 23">
    <name type="scientific">Adiantum capillus-veneris</name>
    <name type="common">Maidenhair fern</name>
    <dbReference type="NCBI Taxonomy" id="13818"/>
    <lineage>
        <taxon>Eukaryota</taxon>
        <taxon>Viridiplantae</taxon>
        <taxon>Streptophyta</taxon>
        <taxon>Embryophyta</taxon>
        <taxon>Tracheophyta</taxon>
        <taxon>Polypodiopsida</taxon>
        <taxon>Polypodiidae</taxon>
        <taxon>Polypodiales</taxon>
        <taxon>Pteridineae</taxon>
        <taxon>Pteridaceae</taxon>
        <taxon>Vittarioideae</taxon>
        <taxon>Adiantum</taxon>
    </lineage>
</organism>
<evidence type="ECO:0000313" key="22">
    <source>
        <dbReference type="EMBL" id="KAI5075473.1"/>
    </source>
</evidence>
<keyword evidence="23" id="KW-1185">Reference proteome</keyword>
<evidence type="ECO:0000313" key="23">
    <source>
        <dbReference type="Proteomes" id="UP000886520"/>
    </source>
</evidence>
<evidence type="ECO:0000256" key="2">
    <source>
        <dbReference type="ARBA" id="ARBA00012513"/>
    </source>
</evidence>
<dbReference type="AlphaFoldDB" id="A0A9D4ZH98"/>
<keyword evidence="4" id="KW-0245">EGF-like domain</keyword>
<dbReference type="SMART" id="SM00220">
    <property type="entry name" value="S_TKc"/>
    <property type="match status" value="1"/>
</dbReference>
<dbReference type="GO" id="GO:0005524">
    <property type="term" value="F:ATP binding"/>
    <property type="evidence" value="ECO:0007669"/>
    <property type="project" value="UniProtKB-UniRule"/>
</dbReference>
<dbReference type="Gene3D" id="1.10.510.10">
    <property type="entry name" value="Transferase(Phosphotransferase) domain 1"/>
    <property type="match status" value="1"/>
</dbReference>
<comment type="catalytic activity">
    <reaction evidence="17">
        <text>L-seryl-[protein] + ATP = O-phospho-L-seryl-[protein] + ADP + H(+)</text>
        <dbReference type="Rhea" id="RHEA:17989"/>
        <dbReference type="Rhea" id="RHEA-COMP:9863"/>
        <dbReference type="Rhea" id="RHEA-COMP:11604"/>
        <dbReference type="ChEBI" id="CHEBI:15378"/>
        <dbReference type="ChEBI" id="CHEBI:29999"/>
        <dbReference type="ChEBI" id="CHEBI:30616"/>
        <dbReference type="ChEBI" id="CHEBI:83421"/>
        <dbReference type="ChEBI" id="CHEBI:456216"/>
        <dbReference type="EC" id="2.7.11.1"/>
    </reaction>
</comment>
<keyword evidence="6 19" id="KW-0812">Transmembrane</keyword>
<dbReference type="EC" id="2.7.11.1" evidence="2"/>
<evidence type="ECO:0000256" key="11">
    <source>
        <dbReference type="ARBA" id="ARBA00022989"/>
    </source>
</evidence>
<keyword evidence="12 19" id="KW-0472">Membrane</keyword>
<feature type="binding site" evidence="18">
    <location>
        <position position="386"/>
    </location>
    <ligand>
        <name>ATP</name>
        <dbReference type="ChEBI" id="CHEBI:30616"/>
    </ligand>
</feature>
<keyword evidence="11 19" id="KW-1133">Transmembrane helix</keyword>
<accession>A0A9D4ZH98</accession>
<dbReference type="FunFam" id="3.30.200.20:FF:000059">
    <property type="entry name" value="S-receptor-like serine/threonine-protein kinase"/>
    <property type="match status" value="1"/>
</dbReference>
<dbReference type="PROSITE" id="PS00108">
    <property type="entry name" value="PROTEIN_KINASE_ST"/>
    <property type="match status" value="1"/>
</dbReference>
<dbReference type="InterPro" id="IPR000719">
    <property type="entry name" value="Prot_kinase_dom"/>
</dbReference>
<feature type="domain" description="Apple" evidence="21">
    <location>
        <begin position="203"/>
        <end position="289"/>
    </location>
</feature>
<dbReference type="InterPro" id="IPR003609">
    <property type="entry name" value="Pan_app"/>
</dbReference>
<evidence type="ECO:0000256" key="7">
    <source>
        <dbReference type="ARBA" id="ARBA00022729"/>
    </source>
</evidence>
<dbReference type="Pfam" id="PF08276">
    <property type="entry name" value="PAN_2"/>
    <property type="match status" value="1"/>
</dbReference>
<dbReference type="SUPFAM" id="SSF56112">
    <property type="entry name" value="Protein kinase-like (PK-like)"/>
    <property type="match status" value="1"/>
</dbReference>
<evidence type="ECO:0000256" key="5">
    <source>
        <dbReference type="ARBA" id="ARBA00022679"/>
    </source>
</evidence>
<sequence>MDNGNLIMKNANDSRIWESFDHPGNTWLPSMLLGPGKRLQSWLSPDNPSPGPYALMMGNVSNFICVYNDSVVYYDSGTWNGNKFSNVPEMQNHYIYGFSFNSSGFDWEASANEAFKISRFVIEYSGIIREMSYLVSSQSWNPFWLKPSNPCGVERMCGPNSICHSTEQPNCKCMSTAFEPVSNEEWDQNTFRQGCKRKSPLNCGTNDATNSTHDGFISMNQTSFAWSFDKTLAMADLQKCKDMCLKDCECNGFFFDADGYGNCSSFSQDLSDGAIFSSAVGTFYMRVSARDLASGTETSTGKSRSHALLIALLVGGIAALAMASLAVYLPCTRRRPAPEGHSQPGLKAFSFAELQTATKNFRDKLGSGGFGTVYRGFAGDQEFAVKRLDRLDDGEKQFKAEVRTLGTIQHVNLVKLLGFCYEGKHRLLVYEMAHNGSLASHLFSDNTRAAALTWRIRHKIALESARGIAYLHESCHKRIIHCDIKPENILLGTSFNVKVADFGLAKLVGHEFSRVLTTLRGTRGYLAPEWIAGLPITTKTDVYSFGMTLLELISGQRNVHMDCYIPSSNPSSVFFPIRVALRINQNCEDLACFVDGRMQKGDVSMEELKRMLYCAIWCIQDNEELRPSMGEAIKILEGSLLKGPPPIPKLLQCLIEL</sequence>
<dbReference type="CDD" id="cd01098">
    <property type="entry name" value="PAN_AP_plant"/>
    <property type="match status" value="1"/>
</dbReference>
<keyword evidence="10 18" id="KW-0067">ATP-binding</keyword>
<dbReference type="InterPro" id="IPR017441">
    <property type="entry name" value="Protein_kinase_ATP_BS"/>
</dbReference>
<dbReference type="Pfam" id="PF00069">
    <property type="entry name" value="Pkinase"/>
    <property type="match status" value="1"/>
</dbReference>
<name>A0A9D4ZH98_ADICA</name>
<keyword evidence="8 18" id="KW-0547">Nucleotide-binding</keyword>
<feature type="transmembrane region" description="Helical" evidence="19">
    <location>
        <begin position="307"/>
        <end position="329"/>
    </location>
</feature>
<evidence type="ECO:0000259" key="21">
    <source>
        <dbReference type="PROSITE" id="PS50948"/>
    </source>
</evidence>
<evidence type="ECO:0000256" key="12">
    <source>
        <dbReference type="ARBA" id="ARBA00023136"/>
    </source>
</evidence>
<dbReference type="InterPro" id="IPR011009">
    <property type="entry name" value="Kinase-like_dom_sf"/>
</dbReference>
<dbReference type="GO" id="GO:0004674">
    <property type="term" value="F:protein serine/threonine kinase activity"/>
    <property type="evidence" value="ECO:0007669"/>
    <property type="project" value="UniProtKB-KW"/>
</dbReference>
<dbReference type="EMBL" id="JABFUD020000009">
    <property type="protein sequence ID" value="KAI5075473.1"/>
    <property type="molecule type" value="Genomic_DNA"/>
</dbReference>
<keyword evidence="7" id="KW-0732">Signal</keyword>
<keyword evidence="3" id="KW-0723">Serine/threonine-protein kinase</keyword>
<evidence type="ECO:0000256" key="9">
    <source>
        <dbReference type="ARBA" id="ARBA00022777"/>
    </source>
</evidence>
<dbReference type="InterPro" id="IPR008271">
    <property type="entry name" value="Ser/Thr_kinase_AS"/>
</dbReference>
<keyword evidence="15" id="KW-0325">Glycoprotein</keyword>
<dbReference type="SUPFAM" id="SSF51110">
    <property type="entry name" value="alpha-D-mannose-specific plant lectins"/>
    <property type="match status" value="1"/>
</dbReference>
<dbReference type="InterPro" id="IPR000858">
    <property type="entry name" value="S_locus_glycoprot_dom"/>
</dbReference>
<gene>
    <name evidence="22" type="ORF">GOP47_0009549</name>
</gene>
<dbReference type="PANTHER" id="PTHR47974:SF19">
    <property type="entry name" value="RECEPTOR-LIKE SERINE_THREONINE-PROTEIN KINASE"/>
    <property type="match status" value="1"/>
</dbReference>
<keyword evidence="14" id="KW-0675">Receptor</keyword>
<evidence type="ECO:0000259" key="20">
    <source>
        <dbReference type="PROSITE" id="PS50011"/>
    </source>
</evidence>
<keyword evidence="5" id="KW-0808">Transferase</keyword>
<evidence type="ECO:0000256" key="18">
    <source>
        <dbReference type="PROSITE-ProRule" id="PRU10141"/>
    </source>
</evidence>
<dbReference type="PROSITE" id="PS00107">
    <property type="entry name" value="PROTEIN_KINASE_ATP"/>
    <property type="match status" value="1"/>
</dbReference>
<evidence type="ECO:0000256" key="6">
    <source>
        <dbReference type="ARBA" id="ARBA00022692"/>
    </source>
</evidence>
<dbReference type="OrthoDB" id="643280at2759"/>
<dbReference type="PROSITE" id="PS50948">
    <property type="entry name" value="PAN"/>
    <property type="match status" value="1"/>
</dbReference>
<dbReference type="PANTHER" id="PTHR47974">
    <property type="entry name" value="OS07G0415500 PROTEIN"/>
    <property type="match status" value="1"/>
</dbReference>
<dbReference type="FunFam" id="1.10.510.10:FF:000537">
    <property type="entry name" value="Putative receptor-like protein kinase"/>
    <property type="match status" value="1"/>
</dbReference>
<evidence type="ECO:0000256" key="1">
    <source>
        <dbReference type="ARBA" id="ARBA00004479"/>
    </source>
</evidence>
<evidence type="ECO:0000256" key="4">
    <source>
        <dbReference type="ARBA" id="ARBA00022536"/>
    </source>
</evidence>
<evidence type="ECO:0000256" key="14">
    <source>
        <dbReference type="ARBA" id="ARBA00023170"/>
    </source>
</evidence>
<comment type="catalytic activity">
    <reaction evidence="16">
        <text>L-threonyl-[protein] + ATP = O-phospho-L-threonyl-[protein] + ADP + H(+)</text>
        <dbReference type="Rhea" id="RHEA:46608"/>
        <dbReference type="Rhea" id="RHEA-COMP:11060"/>
        <dbReference type="Rhea" id="RHEA-COMP:11605"/>
        <dbReference type="ChEBI" id="CHEBI:15378"/>
        <dbReference type="ChEBI" id="CHEBI:30013"/>
        <dbReference type="ChEBI" id="CHEBI:30616"/>
        <dbReference type="ChEBI" id="CHEBI:61977"/>
        <dbReference type="ChEBI" id="CHEBI:456216"/>
        <dbReference type="EC" id="2.7.11.1"/>
    </reaction>
</comment>
<reference evidence="22" key="1">
    <citation type="submission" date="2021-01" db="EMBL/GenBank/DDBJ databases">
        <title>Adiantum capillus-veneris genome.</title>
        <authorList>
            <person name="Fang Y."/>
            <person name="Liao Q."/>
        </authorList>
    </citation>
    <scope>NUCLEOTIDE SEQUENCE</scope>
    <source>
        <strain evidence="22">H3</strain>
        <tissue evidence="22">Leaf</tissue>
    </source>
</reference>
<evidence type="ECO:0000256" key="16">
    <source>
        <dbReference type="ARBA" id="ARBA00047899"/>
    </source>
</evidence>
<feature type="domain" description="Protein kinase" evidence="20">
    <location>
        <begin position="359"/>
        <end position="641"/>
    </location>
</feature>
<protein>
    <recommendedName>
        <fullName evidence="2">non-specific serine/threonine protein kinase</fullName>
        <ecNumber evidence="2">2.7.11.1</ecNumber>
    </recommendedName>
</protein>
<evidence type="ECO:0000256" key="15">
    <source>
        <dbReference type="ARBA" id="ARBA00023180"/>
    </source>
</evidence>
<evidence type="ECO:0000256" key="3">
    <source>
        <dbReference type="ARBA" id="ARBA00022527"/>
    </source>
</evidence>
<dbReference type="InterPro" id="IPR036426">
    <property type="entry name" value="Bulb-type_lectin_dom_sf"/>
</dbReference>
<keyword evidence="13" id="KW-1015">Disulfide bond</keyword>
<evidence type="ECO:0000256" key="17">
    <source>
        <dbReference type="ARBA" id="ARBA00048679"/>
    </source>
</evidence>
<comment type="caution">
    <text evidence="22">The sequence shown here is derived from an EMBL/GenBank/DDBJ whole genome shotgun (WGS) entry which is preliminary data.</text>
</comment>
<evidence type="ECO:0000256" key="19">
    <source>
        <dbReference type="SAM" id="Phobius"/>
    </source>
</evidence>
<keyword evidence="9" id="KW-0418">Kinase</keyword>
<dbReference type="Gene3D" id="3.30.200.20">
    <property type="entry name" value="Phosphorylase Kinase, domain 1"/>
    <property type="match status" value="1"/>
</dbReference>